<evidence type="ECO:0000313" key="2">
    <source>
        <dbReference type="EMBL" id="AAZ97641.1"/>
    </source>
</evidence>
<proteinExistence type="predicted"/>
<accession>Q3SI87</accession>
<dbReference type="AlphaFoldDB" id="Q3SI87"/>
<organism evidence="2 3">
    <name type="scientific">Thiobacillus denitrificans (strain ATCC 25259 / T1)</name>
    <dbReference type="NCBI Taxonomy" id="292415"/>
    <lineage>
        <taxon>Bacteria</taxon>
        <taxon>Pseudomonadati</taxon>
        <taxon>Pseudomonadota</taxon>
        <taxon>Betaproteobacteria</taxon>
        <taxon>Nitrosomonadales</taxon>
        <taxon>Thiobacillaceae</taxon>
        <taxon>Thiobacillus</taxon>
    </lineage>
</organism>
<keyword evidence="3" id="KW-1185">Reference proteome</keyword>
<dbReference type="eggNOG" id="ENOG50317MF">
    <property type="taxonomic scope" value="Bacteria"/>
</dbReference>
<gene>
    <name evidence="2" type="ordered locus">Tbd_1688</name>
</gene>
<dbReference type="HOGENOM" id="CLU_709671_0_0_4"/>
<feature type="chain" id="PRO_5004228895" evidence="1">
    <location>
        <begin position="25"/>
        <end position="389"/>
    </location>
</feature>
<evidence type="ECO:0000256" key="1">
    <source>
        <dbReference type="SAM" id="SignalP"/>
    </source>
</evidence>
<dbReference type="RefSeq" id="WP_011312200.1">
    <property type="nucleotide sequence ID" value="NC_007404.1"/>
</dbReference>
<name>Q3SI87_THIDA</name>
<dbReference type="Proteomes" id="UP000008291">
    <property type="component" value="Chromosome"/>
</dbReference>
<dbReference type="STRING" id="292415.Tbd_1688"/>
<protein>
    <submittedName>
        <fullName evidence="2">Uncharacterized protein</fullName>
    </submittedName>
</protein>
<dbReference type="KEGG" id="tbd:Tbd_1688"/>
<dbReference type="EMBL" id="CP000116">
    <property type="protein sequence ID" value="AAZ97641.1"/>
    <property type="molecule type" value="Genomic_DNA"/>
</dbReference>
<keyword evidence="1" id="KW-0732">Signal</keyword>
<sequence length="389" mass="42109">MSKNKLFRSLAVAGLLSCSMAANAAYPVIDASVLNAVNTARTDIVRMLKSINDTIQKTAKNIQDNAIQVERDSNALKAEQQRGERSLPENRCATGGVAEAVGAAGSSVVRNTRAYGGAGAYGGRNARNPLGGDRGLESRVNEAPHSQAAAAATVLETHASYCNSRDASEYPNLCRGAAALPDADVQAASLFYGAGSKRDERSYTFNARQIDAAMAYLKNANDSIPPNRLTAADARKPSGRAYLALQAGLAASTSMAYFPSELALAERTPLRGTQDVLRLLEKSSAYPSGGRGFVDANDFPDGVSRMDLLRLDVARRYENPKWYVDVSGNPDSIQKEEIFMRALALNMQFRQIEQMERIEVLLGQLVARDVNRDLKPRLQAQYQSIKVTK</sequence>
<evidence type="ECO:0000313" key="3">
    <source>
        <dbReference type="Proteomes" id="UP000008291"/>
    </source>
</evidence>
<feature type="signal peptide" evidence="1">
    <location>
        <begin position="1"/>
        <end position="24"/>
    </location>
</feature>
<reference evidence="2 3" key="1">
    <citation type="journal article" date="2006" name="J. Bacteriol.">
        <title>The genome sequence of the obligately chemolithoautotrophic, facultatively anaerobic bacterium Thiobacillus denitrificans.</title>
        <authorList>
            <person name="Beller H.R."/>
            <person name="Chain P.S."/>
            <person name="Letain T.E."/>
            <person name="Chakicherla A."/>
            <person name="Larimer F.W."/>
            <person name="Richardson P.M."/>
            <person name="Coleman M.A."/>
            <person name="Wood A.P."/>
            <person name="Kelly D.P."/>
        </authorList>
    </citation>
    <scope>NUCLEOTIDE SEQUENCE [LARGE SCALE GENOMIC DNA]</scope>
    <source>
        <strain evidence="2 3">ATCC 25259</strain>
    </source>
</reference>
<dbReference type="InterPro" id="IPR053782">
    <property type="entry name" value="TraW-like"/>
</dbReference>
<dbReference type="NCBIfam" id="NF033888">
    <property type="entry name" value="conj_TraW"/>
    <property type="match status" value="1"/>
</dbReference>